<gene>
    <name evidence="2" type="ORF">JTE90_024061</name>
</gene>
<protein>
    <submittedName>
        <fullName evidence="2">Uncharacterized protein</fullName>
    </submittedName>
</protein>
<accession>A0AAV6TD38</accession>
<evidence type="ECO:0000313" key="2">
    <source>
        <dbReference type="EMBL" id="KAG8155840.1"/>
    </source>
</evidence>
<name>A0AAV6TD38_9ARAC</name>
<comment type="caution">
    <text evidence="2">The sequence shown here is derived from an EMBL/GenBank/DDBJ whole genome shotgun (WGS) entry which is preliminary data.</text>
</comment>
<evidence type="ECO:0000256" key="1">
    <source>
        <dbReference type="SAM" id="MobiDB-lite"/>
    </source>
</evidence>
<feature type="non-terminal residue" evidence="2">
    <location>
        <position position="1"/>
    </location>
</feature>
<organism evidence="2 3">
    <name type="scientific">Oedothorax gibbosus</name>
    <dbReference type="NCBI Taxonomy" id="931172"/>
    <lineage>
        <taxon>Eukaryota</taxon>
        <taxon>Metazoa</taxon>
        <taxon>Ecdysozoa</taxon>
        <taxon>Arthropoda</taxon>
        <taxon>Chelicerata</taxon>
        <taxon>Arachnida</taxon>
        <taxon>Araneae</taxon>
        <taxon>Araneomorphae</taxon>
        <taxon>Entelegynae</taxon>
        <taxon>Araneoidea</taxon>
        <taxon>Linyphiidae</taxon>
        <taxon>Erigoninae</taxon>
        <taxon>Oedothorax</taxon>
    </lineage>
</organism>
<proteinExistence type="predicted"/>
<dbReference type="Proteomes" id="UP000827092">
    <property type="component" value="Unassembled WGS sequence"/>
</dbReference>
<keyword evidence="3" id="KW-1185">Reference proteome</keyword>
<dbReference type="AlphaFoldDB" id="A0AAV6TD38"/>
<dbReference type="EMBL" id="JAFNEN010006544">
    <property type="protein sequence ID" value="KAG8155840.1"/>
    <property type="molecule type" value="Genomic_DNA"/>
</dbReference>
<sequence length="71" mass="7617">YEITAEFKHINKRRKKKQQDSLVTASEREKPSAESPARKGVGKGGVRSERAGDDSAASPLDGALPKVGARP</sequence>
<reference evidence="2 3" key="1">
    <citation type="journal article" date="2022" name="Nat. Ecol. Evol.">
        <title>A masculinizing supergene underlies an exaggerated male reproductive morph in a spider.</title>
        <authorList>
            <person name="Hendrickx F."/>
            <person name="De Corte Z."/>
            <person name="Sonet G."/>
            <person name="Van Belleghem S.M."/>
            <person name="Kostlbacher S."/>
            <person name="Vangestel C."/>
        </authorList>
    </citation>
    <scope>NUCLEOTIDE SEQUENCE [LARGE SCALE GENOMIC DNA]</scope>
    <source>
        <strain evidence="2">W744_W776</strain>
    </source>
</reference>
<feature type="region of interest" description="Disordered" evidence="1">
    <location>
        <begin position="1"/>
        <end position="71"/>
    </location>
</feature>
<evidence type="ECO:0000313" key="3">
    <source>
        <dbReference type="Proteomes" id="UP000827092"/>
    </source>
</evidence>